<dbReference type="NCBIfam" id="TIGR01541">
    <property type="entry name" value="tape_meas_lam_C"/>
    <property type="match status" value="1"/>
</dbReference>
<evidence type="ECO:0000259" key="3">
    <source>
        <dbReference type="Pfam" id="PF09718"/>
    </source>
</evidence>
<sequence length="957" mass="100329">MAEAVGNAVVGKATLMVDADATGVKAGMGAARAEVVALESVTATSGKKSARNIQTIGDAATNAAGNMDAAASRFLKSLERQADRAGKTAAEYAALRAEQLGVSQAAAQYIERMRAAELANKATDTSTQNLGVSARQTAAAMRMVAPQMTDILTQLAGGQSPLLVLTQQGGQLKDMFGGIGPALKGVGSYVASLITPTTLAAGAAAALAFAWSTGAQEARGYTNALIMTGHYAGVSSAQLAGMAEGVSGVIGTQHAAADVLSRLTATGRVASEQMSQVAVAAIAMEKATGQSIDETIKDFVKLAEEPTKASVKLNEQFHYLTGAVYEQIAALERAGQTDEAAALAQKTYAAALADRAMEVRRNVGYMELAWIGLTDVAKKAWDAVAGVGRAETPAGKLNGLYRAMAQQEKELAEARAKGYNTVQLEAALGANRAKLQQYNDTVVGDAKKAADQAAKQRAEDDRISARSSIDALMKSVRSRQQIRDDDLKKFKADAEKAGLTAEEYAKGVAAINEKYKDKSSKAHTEDAGTRMLEQLRKTGAALAAQQTVNEQLTAGQKARAEFEQQIADIQTRKTLTADQKSLLAHQSEIRAQLDLNVAAEQAIQKRKDETAELEKQHKLLEDARQQAEGMRVRIADAAQARSEQFGRQLDAFGLGQRANEELAAAKSIYREFGSMRTDWNKSMTKRGLAGSDLYKEGLAQINTSEQEALQQLGAYYDALAAKQADWKYGALSALADYRDAAANVAASAQQLFSNAFQSMEGAVAKFATTGKLDFKSFALSVIEDLARIQARAAISGLAQMGISLVGSLFSGAMSSGAGAFSGAATAAASSGTVPVAGDMLYGSSMQAPSYTSGVFLSGARAGGGPVDAGGLYLVGEEGPELFKPSGSGSIVPNYALGGGGDVTVNVIGAPSQPEVRQSTDGNGNRQIDLIFKEMDRRIDDRIQRATMQGGVLSRRGG</sequence>
<accession>A0A0S4VA28</accession>
<dbReference type="Pfam" id="PF24622">
    <property type="entry name" value="TMP_4"/>
    <property type="match status" value="1"/>
</dbReference>
<feature type="domain" description="Bacteriophage tail tape measure C-terminal" evidence="3">
    <location>
        <begin position="725"/>
        <end position="798"/>
    </location>
</feature>
<feature type="coiled-coil region" evidence="1">
    <location>
        <begin position="596"/>
        <end position="640"/>
    </location>
</feature>
<reference evidence="4" key="1">
    <citation type="submission" date="2015-10" db="EMBL/GenBank/DDBJ databases">
        <authorList>
            <person name="Gilbert D.G."/>
        </authorList>
    </citation>
    <scope>NUCLEOTIDE SEQUENCE</scope>
    <source>
        <strain evidence="4">Phyl III-seqv23</strain>
    </source>
</reference>
<dbReference type="AlphaFoldDB" id="A0A0S4VA28"/>
<organism evidence="4">
    <name type="scientific">Ralstonia solanacearum</name>
    <name type="common">Pseudomonas solanacearum</name>
    <dbReference type="NCBI Taxonomy" id="305"/>
    <lineage>
        <taxon>Bacteria</taxon>
        <taxon>Pseudomonadati</taxon>
        <taxon>Pseudomonadota</taxon>
        <taxon>Betaproteobacteria</taxon>
        <taxon>Burkholderiales</taxon>
        <taxon>Burkholderiaceae</taxon>
        <taxon>Ralstonia</taxon>
        <taxon>Ralstonia solanacearum species complex</taxon>
    </lineage>
</organism>
<gene>
    <name evidence="4" type="ORF">RUN1985_v1_820028</name>
</gene>
<evidence type="ECO:0000256" key="1">
    <source>
        <dbReference type="SAM" id="Coils"/>
    </source>
</evidence>
<protein>
    <submittedName>
        <fullName evidence="4">Putative phage hk97 tail length tape measure-related protein</fullName>
    </submittedName>
</protein>
<evidence type="ECO:0000259" key="2">
    <source>
        <dbReference type="Pfam" id="PF06791"/>
    </source>
</evidence>
<evidence type="ECO:0000313" key="4">
    <source>
        <dbReference type="EMBL" id="CUV31166.1"/>
    </source>
</evidence>
<dbReference type="InterPro" id="IPR006431">
    <property type="entry name" value="Phage_tape_meas_C"/>
</dbReference>
<dbReference type="Pfam" id="PF09718">
    <property type="entry name" value="Tape_meas_lam_C"/>
    <property type="match status" value="1"/>
</dbReference>
<name>A0A0S4VA28_RALSL</name>
<dbReference type="Pfam" id="PF06791">
    <property type="entry name" value="TMP_2"/>
    <property type="match status" value="1"/>
</dbReference>
<dbReference type="InterPro" id="IPR009628">
    <property type="entry name" value="Phage_tape_measure_N"/>
</dbReference>
<dbReference type="EMBL" id="LN899824">
    <property type="protein sequence ID" value="CUV31166.1"/>
    <property type="molecule type" value="Genomic_DNA"/>
</dbReference>
<keyword evidence="1" id="KW-0175">Coiled coil</keyword>
<proteinExistence type="predicted"/>
<feature type="domain" description="Bacteriophage tail tape measure N-terminal" evidence="2">
    <location>
        <begin position="127"/>
        <end position="328"/>
    </location>
</feature>